<dbReference type="AlphaFoldDB" id="A0A9X3YG10"/>
<evidence type="ECO:0000313" key="2">
    <source>
        <dbReference type="EMBL" id="MDC8011346.1"/>
    </source>
</evidence>
<accession>A0A9X3YG10</accession>
<gene>
    <name evidence="2" type="ORF">OD750_002165</name>
</gene>
<dbReference type="InterPro" id="IPR036291">
    <property type="entry name" value="NAD(P)-bd_dom_sf"/>
</dbReference>
<proteinExistence type="predicted"/>
<dbReference type="PANTHER" id="PTHR48079:SF6">
    <property type="entry name" value="NAD(P)-BINDING DOMAIN-CONTAINING PROTEIN-RELATED"/>
    <property type="match status" value="1"/>
</dbReference>
<dbReference type="Gene3D" id="3.40.50.720">
    <property type="entry name" value="NAD(P)-binding Rossmann-like Domain"/>
    <property type="match status" value="1"/>
</dbReference>
<dbReference type="SUPFAM" id="SSF51735">
    <property type="entry name" value="NAD(P)-binding Rossmann-fold domains"/>
    <property type="match status" value="1"/>
</dbReference>
<dbReference type="GO" id="GO:0005737">
    <property type="term" value="C:cytoplasm"/>
    <property type="evidence" value="ECO:0007669"/>
    <property type="project" value="TreeGrafter"/>
</dbReference>
<feature type="domain" description="NAD-dependent epimerase/dehydratase" evidence="1">
    <location>
        <begin position="8"/>
        <end position="208"/>
    </location>
</feature>
<name>A0A9X3YG10_9GAMM</name>
<dbReference type="EMBL" id="JAOVZO020000001">
    <property type="protein sequence ID" value="MDC8011346.1"/>
    <property type="molecule type" value="Genomic_DNA"/>
</dbReference>
<organism evidence="2 3">
    <name type="scientific">Tahibacter soli</name>
    <dbReference type="NCBI Taxonomy" id="2983605"/>
    <lineage>
        <taxon>Bacteria</taxon>
        <taxon>Pseudomonadati</taxon>
        <taxon>Pseudomonadota</taxon>
        <taxon>Gammaproteobacteria</taxon>
        <taxon>Lysobacterales</taxon>
        <taxon>Rhodanobacteraceae</taxon>
        <taxon>Tahibacter</taxon>
    </lineage>
</organism>
<evidence type="ECO:0000313" key="3">
    <source>
        <dbReference type="Proteomes" id="UP001139971"/>
    </source>
</evidence>
<comment type="caution">
    <text evidence="2">The sequence shown here is derived from an EMBL/GenBank/DDBJ whole genome shotgun (WGS) entry which is preliminary data.</text>
</comment>
<dbReference type="RefSeq" id="WP_263543634.1">
    <property type="nucleotide sequence ID" value="NZ_JAOVZO020000001.1"/>
</dbReference>
<protein>
    <submittedName>
        <fullName evidence="2">SDR family oxidoreductase</fullName>
    </submittedName>
</protein>
<dbReference type="InterPro" id="IPR001509">
    <property type="entry name" value="Epimerase_deHydtase"/>
</dbReference>
<dbReference type="InterPro" id="IPR051783">
    <property type="entry name" value="NAD(P)-dependent_oxidoreduct"/>
</dbReference>
<keyword evidence="3" id="KW-1185">Reference proteome</keyword>
<dbReference type="GO" id="GO:0004029">
    <property type="term" value="F:aldehyde dehydrogenase (NAD+) activity"/>
    <property type="evidence" value="ECO:0007669"/>
    <property type="project" value="TreeGrafter"/>
</dbReference>
<evidence type="ECO:0000259" key="1">
    <source>
        <dbReference type="Pfam" id="PF01370"/>
    </source>
</evidence>
<dbReference type="Pfam" id="PF01370">
    <property type="entry name" value="Epimerase"/>
    <property type="match status" value="1"/>
</dbReference>
<dbReference type="CDD" id="cd05266">
    <property type="entry name" value="SDR_a4"/>
    <property type="match status" value="1"/>
</dbReference>
<dbReference type="Proteomes" id="UP001139971">
    <property type="component" value="Unassembled WGS sequence"/>
</dbReference>
<dbReference type="PANTHER" id="PTHR48079">
    <property type="entry name" value="PROTEIN YEEZ"/>
    <property type="match status" value="1"/>
</dbReference>
<sequence>MTRDGACLIAGCGDVGTRLGVLLAARGEKVYGLRRSDAPLPAGMTPLVADLTDPATLRELPDDVTRVVFLPAPGARDAAAYRGLFVDGIGHLLDALVARMRVARFVFVSSSAVYGEHDGAWVDESTPCAPLAFNGELLLDAEARLRSSGLSAIVARCSGLYGPGRTRLIDQIANGTARLPAGAGDYTNRIHVDDAAAALAHLLARENADDCYLLTDDHPATLAEVYGFIADRLGLPGPPPEPAPAARAVGNKRLSNRRLRATGFDFRYPDFRAGYASVLTPPTHAARP</sequence>
<reference evidence="2" key="1">
    <citation type="submission" date="2023-02" db="EMBL/GenBank/DDBJ databases">
        <title>Tahibacter soli sp. nov. isolated from soil.</title>
        <authorList>
            <person name="Baek J.H."/>
            <person name="Lee J.K."/>
            <person name="Choi D.G."/>
            <person name="Jeon C.O."/>
        </authorList>
    </citation>
    <scope>NUCLEOTIDE SEQUENCE</scope>
    <source>
        <strain evidence="2">BL</strain>
    </source>
</reference>